<evidence type="ECO:0000256" key="7">
    <source>
        <dbReference type="ARBA" id="ARBA00022833"/>
    </source>
</evidence>
<dbReference type="SMART" id="SM00490">
    <property type="entry name" value="HELICc"/>
    <property type="match status" value="1"/>
</dbReference>
<dbReference type="InterPro" id="IPR000330">
    <property type="entry name" value="SNF2_N"/>
</dbReference>
<dbReference type="InterPro" id="IPR050628">
    <property type="entry name" value="SNF2_RAD54_helicase_TF"/>
</dbReference>
<keyword evidence="5" id="KW-0378">Hydrolase</keyword>
<evidence type="ECO:0000256" key="8">
    <source>
        <dbReference type="ARBA" id="ARBA00022840"/>
    </source>
</evidence>
<keyword evidence="3" id="KW-0547">Nucleotide-binding</keyword>
<dbReference type="STRING" id="684364.F4NZP5"/>
<dbReference type="PROSITE" id="PS50089">
    <property type="entry name" value="ZF_RING_2"/>
    <property type="match status" value="1"/>
</dbReference>
<dbReference type="EMBL" id="GL882882">
    <property type="protein sequence ID" value="EGF81220.1"/>
    <property type="molecule type" value="Genomic_DNA"/>
</dbReference>
<dbReference type="GO" id="GO:0005524">
    <property type="term" value="F:ATP binding"/>
    <property type="evidence" value="ECO:0007669"/>
    <property type="project" value="UniProtKB-KW"/>
</dbReference>
<keyword evidence="2" id="KW-0479">Metal-binding</keyword>
<dbReference type="AlphaFoldDB" id="F4NZP5"/>
<dbReference type="InterPro" id="IPR001841">
    <property type="entry name" value="Znf_RING"/>
</dbReference>
<name>F4NZP5_BATDJ</name>
<dbReference type="GO" id="GO:0006289">
    <property type="term" value="P:nucleotide-excision repair"/>
    <property type="evidence" value="ECO:0000318"/>
    <property type="project" value="GO_Central"/>
</dbReference>
<dbReference type="InterPro" id="IPR013083">
    <property type="entry name" value="Znf_RING/FYVE/PHD"/>
</dbReference>
<evidence type="ECO:0000313" key="15">
    <source>
        <dbReference type="Proteomes" id="UP000007241"/>
    </source>
</evidence>
<dbReference type="PANTHER" id="PTHR45626:SF12">
    <property type="entry name" value="DNA REPAIR PROTEIN RAD16"/>
    <property type="match status" value="1"/>
</dbReference>
<reference evidence="14 15" key="1">
    <citation type="submission" date="2009-12" db="EMBL/GenBank/DDBJ databases">
        <title>The draft genome of Batrachochytrium dendrobatidis.</title>
        <authorList>
            <consortium name="US DOE Joint Genome Institute (JGI-PGF)"/>
            <person name="Kuo A."/>
            <person name="Salamov A."/>
            <person name="Schmutz J."/>
            <person name="Lucas S."/>
            <person name="Pitluck S."/>
            <person name="Rosenblum E."/>
            <person name="Stajich J."/>
            <person name="Eisen M."/>
            <person name="Grigoriev I.V."/>
        </authorList>
    </citation>
    <scope>NUCLEOTIDE SEQUENCE [LARGE SCALE GENOMIC DNA]</scope>
    <source>
        <strain evidence="15">JAM81 / FGSC 10211</strain>
    </source>
</reference>
<feature type="domain" description="Helicase C-terminal" evidence="13">
    <location>
        <begin position="537"/>
        <end position="691"/>
    </location>
</feature>
<dbReference type="InterPro" id="IPR027417">
    <property type="entry name" value="P-loop_NTPase"/>
</dbReference>
<keyword evidence="7" id="KW-0862">Zinc</keyword>
<dbReference type="CDD" id="cd18793">
    <property type="entry name" value="SF2_C_SNF"/>
    <property type="match status" value="1"/>
</dbReference>
<protein>
    <recommendedName>
        <fullName evidence="16">DNA repair protein RAD16</fullName>
    </recommendedName>
</protein>
<dbReference type="InterPro" id="IPR014001">
    <property type="entry name" value="Helicase_ATP-bd"/>
</dbReference>
<evidence type="ECO:0000256" key="3">
    <source>
        <dbReference type="ARBA" id="ARBA00022741"/>
    </source>
</evidence>
<gene>
    <name evidence="14" type="ORF">BATDEDRAFT_16302</name>
</gene>
<evidence type="ECO:0000256" key="2">
    <source>
        <dbReference type="ARBA" id="ARBA00022723"/>
    </source>
</evidence>
<dbReference type="Pfam" id="PF00176">
    <property type="entry name" value="SNF2-rel_dom"/>
    <property type="match status" value="1"/>
</dbReference>
<dbReference type="CDD" id="cd16567">
    <property type="entry name" value="RING-HC_RAD16-like"/>
    <property type="match status" value="1"/>
</dbReference>
<evidence type="ECO:0000259" key="13">
    <source>
        <dbReference type="PROSITE" id="PS51194"/>
    </source>
</evidence>
<dbReference type="SMART" id="SM00487">
    <property type="entry name" value="DEXDc"/>
    <property type="match status" value="1"/>
</dbReference>
<dbReference type="OMA" id="DHIMLRR"/>
<sequence length="704" mass="80275">MSESFAESDTQNDDSSDKDSVYGSDAHVSNEEVESDHTLTVTAPPVPTPRRRRSATPKKKKEKVDYHPELANVWDKLEGEITIVETTQAPQPKEINIKLLPFQLEGLHWLQVQEQGKFAGGILADEMGMGKTIQMISLMVTRRLDKPNLIVCPTVAIIQWYNEIKNRVAPDFFKVLLHHAKRLVKAEDICKYDIVITTYSIIEQGYRKERYGVPKNGKKVTGISVIHAIEWGRVILDEAHYIKDRSCNTARSAFALKRDYKWSLSGTPLQNRVGELYSLIRFMDVHPYSYYFCRSCDCSQTSWRFTNRRTCDHCGHTGHRHYCWWNAEILKPIQRFGAKGEGLEGFRKLRVLLDRIMLRRTKLERSEELGLPPRVVQVRRDVFNLAEEELYSSLYTDSARTFNTYAAAGTVLNNYASIFSLLSRMRLAANHPDLVTTKLAIDDKTAKERLVCTICQEEAEDAIMSKCKHVFCREDARQFIQSAPSLAPPKCPSCFRPLSIDLTQNPIESISSTTGARNSIVNYIDLANWRSSTKIEALVEELTLLQRDDATSKSIVFSQFVSFLDLVQWRLIRAGFNVVKLDGRMAPFQRDDVINSFMTDPSITVFLVSLKAGGVALNLTEASRVFVLDPWWNPAAEDQAFDRIHRLGQYRPIKITRIIVENSIESRILMLQEKKKALFDSTVGGNLDALAKLSEEDLQFLFVL</sequence>
<organism evidence="14 15">
    <name type="scientific">Batrachochytrium dendrobatidis (strain JAM81 / FGSC 10211)</name>
    <name type="common">Frog chytrid fungus</name>
    <dbReference type="NCBI Taxonomy" id="684364"/>
    <lineage>
        <taxon>Eukaryota</taxon>
        <taxon>Fungi</taxon>
        <taxon>Fungi incertae sedis</taxon>
        <taxon>Chytridiomycota</taxon>
        <taxon>Chytridiomycota incertae sedis</taxon>
        <taxon>Chytridiomycetes</taxon>
        <taxon>Rhizophydiales</taxon>
        <taxon>Rhizophydiales incertae sedis</taxon>
        <taxon>Batrachochytrium</taxon>
    </lineage>
</organism>
<dbReference type="InterPro" id="IPR018957">
    <property type="entry name" value="Znf_C3HC4_RING-type"/>
</dbReference>
<evidence type="ECO:0000259" key="12">
    <source>
        <dbReference type="PROSITE" id="PS51192"/>
    </source>
</evidence>
<evidence type="ECO:0000256" key="6">
    <source>
        <dbReference type="ARBA" id="ARBA00022806"/>
    </source>
</evidence>
<keyword evidence="4 9" id="KW-0863">Zinc-finger</keyword>
<feature type="region of interest" description="Disordered" evidence="10">
    <location>
        <begin position="1"/>
        <end position="64"/>
    </location>
</feature>
<feature type="domain" description="Helicase ATP-binding" evidence="12">
    <location>
        <begin position="112"/>
        <end position="286"/>
    </location>
</feature>
<dbReference type="InterPro" id="IPR001650">
    <property type="entry name" value="Helicase_C-like"/>
</dbReference>
<dbReference type="GO" id="GO:0008094">
    <property type="term" value="F:ATP-dependent activity, acting on DNA"/>
    <property type="evidence" value="ECO:0000318"/>
    <property type="project" value="GO_Central"/>
</dbReference>
<evidence type="ECO:0000256" key="1">
    <source>
        <dbReference type="ARBA" id="ARBA00007025"/>
    </source>
</evidence>
<dbReference type="Gene3D" id="3.30.40.10">
    <property type="entry name" value="Zinc/RING finger domain, C3HC4 (zinc finger)"/>
    <property type="match status" value="1"/>
</dbReference>
<dbReference type="GO" id="GO:0005634">
    <property type="term" value="C:nucleus"/>
    <property type="evidence" value="ECO:0000318"/>
    <property type="project" value="GO_Central"/>
</dbReference>
<dbReference type="PROSITE" id="PS51192">
    <property type="entry name" value="HELICASE_ATP_BIND_1"/>
    <property type="match status" value="1"/>
</dbReference>
<dbReference type="Proteomes" id="UP000007241">
    <property type="component" value="Unassembled WGS sequence"/>
</dbReference>
<dbReference type="Pfam" id="PF00097">
    <property type="entry name" value="zf-C3HC4"/>
    <property type="match status" value="1"/>
</dbReference>
<dbReference type="RefSeq" id="XP_006677783.1">
    <property type="nucleotide sequence ID" value="XM_006677720.1"/>
</dbReference>
<dbReference type="SUPFAM" id="SSF57850">
    <property type="entry name" value="RING/U-box"/>
    <property type="match status" value="1"/>
</dbReference>
<accession>F4NZP5</accession>
<keyword evidence="15" id="KW-1185">Reference proteome</keyword>
<dbReference type="GeneID" id="18237140"/>
<evidence type="ECO:0008006" key="16">
    <source>
        <dbReference type="Google" id="ProtNLM"/>
    </source>
</evidence>
<keyword evidence="6" id="KW-0347">Helicase</keyword>
<dbReference type="SUPFAM" id="SSF52540">
    <property type="entry name" value="P-loop containing nucleoside triphosphate hydrolases"/>
    <property type="match status" value="2"/>
</dbReference>
<dbReference type="GO" id="GO:0016787">
    <property type="term" value="F:hydrolase activity"/>
    <property type="evidence" value="ECO:0007669"/>
    <property type="project" value="UniProtKB-KW"/>
</dbReference>
<dbReference type="HOGENOM" id="CLU_000315_2_1_1"/>
<dbReference type="PANTHER" id="PTHR45626">
    <property type="entry name" value="TRANSCRIPTION TERMINATION FACTOR 2-RELATED"/>
    <property type="match status" value="1"/>
</dbReference>
<keyword evidence="8" id="KW-0067">ATP-binding</keyword>
<evidence type="ECO:0000256" key="4">
    <source>
        <dbReference type="ARBA" id="ARBA00022771"/>
    </source>
</evidence>
<dbReference type="InterPro" id="IPR038718">
    <property type="entry name" value="SNF2-like_sf"/>
</dbReference>
<dbReference type="InParanoid" id="F4NZP5"/>
<evidence type="ECO:0000313" key="14">
    <source>
        <dbReference type="EMBL" id="EGF81220.1"/>
    </source>
</evidence>
<dbReference type="FunCoup" id="F4NZP5">
    <property type="interactions" value="174"/>
</dbReference>
<evidence type="ECO:0000256" key="10">
    <source>
        <dbReference type="SAM" id="MobiDB-lite"/>
    </source>
</evidence>
<feature type="domain" description="RING-type" evidence="11">
    <location>
        <begin position="452"/>
        <end position="494"/>
    </location>
</feature>
<evidence type="ECO:0000256" key="5">
    <source>
        <dbReference type="ARBA" id="ARBA00022801"/>
    </source>
</evidence>
<dbReference type="GO" id="GO:0008270">
    <property type="term" value="F:zinc ion binding"/>
    <property type="evidence" value="ECO:0007669"/>
    <property type="project" value="UniProtKB-KW"/>
</dbReference>
<dbReference type="GO" id="GO:0004386">
    <property type="term" value="F:helicase activity"/>
    <property type="evidence" value="ECO:0007669"/>
    <property type="project" value="UniProtKB-KW"/>
</dbReference>
<dbReference type="Pfam" id="PF00271">
    <property type="entry name" value="Helicase_C"/>
    <property type="match status" value="1"/>
</dbReference>
<dbReference type="Gene3D" id="3.40.50.10810">
    <property type="entry name" value="Tandem AAA-ATPase domain"/>
    <property type="match status" value="1"/>
</dbReference>
<feature type="compositionally biased region" description="Basic residues" evidence="10">
    <location>
        <begin position="49"/>
        <end position="61"/>
    </location>
</feature>
<dbReference type="Gene3D" id="3.40.50.300">
    <property type="entry name" value="P-loop containing nucleotide triphosphate hydrolases"/>
    <property type="match status" value="1"/>
</dbReference>
<dbReference type="CDD" id="cd18008">
    <property type="entry name" value="DEXDc_SHPRH-like"/>
    <property type="match status" value="1"/>
</dbReference>
<proteinExistence type="inferred from homology"/>
<comment type="similarity">
    <text evidence="1">Belongs to the SNF2/RAD54 helicase family.</text>
</comment>
<evidence type="ECO:0000256" key="9">
    <source>
        <dbReference type="PROSITE-ProRule" id="PRU00175"/>
    </source>
</evidence>
<dbReference type="OrthoDB" id="448448at2759"/>
<dbReference type="InterPro" id="IPR049730">
    <property type="entry name" value="SNF2/RAD54-like_C"/>
</dbReference>
<evidence type="ECO:0000259" key="11">
    <source>
        <dbReference type="PROSITE" id="PS50089"/>
    </source>
</evidence>
<dbReference type="PROSITE" id="PS51194">
    <property type="entry name" value="HELICASE_CTER"/>
    <property type="match status" value="1"/>
</dbReference>